<dbReference type="Pfam" id="PF00795">
    <property type="entry name" value="CN_hydrolase"/>
    <property type="match status" value="1"/>
</dbReference>
<feature type="non-terminal residue" evidence="3">
    <location>
        <position position="80"/>
    </location>
</feature>
<accession>A0ABR5IUU7</accession>
<feature type="domain" description="CN hydrolase" evidence="2">
    <location>
        <begin position="4"/>
        <end position="80"/>
    </location>
</feature>
<dbReference type="PROSITE" id="PS00920">
    <property type="entry name" value="NITRIL_CHT_1"/>
    <property type="match status" value="1"/>
</dbReference>
<dbReference type="InterPro" id="IPR000132">
    <property type="entry name" value="Nitrilase/CN_hydratase_CS"/>
</dbReference>
<evidence type="ECO:0000259" key="2">
    <source>
        <dbReference type="PROSITE" id="PS50263"/>
    </source>
</evidence>
<comment type="caution">
    <text evidence="3">The sequence shown here is derived from an EMBL/GenBank/DDBJ whole genome shotgun (WGS) entry which is preliminary data.</text>
</comment>
<name>A0ABR5IUU7_9ACTN</name>
<protein>
    <recommendedName>
        <fullName evidence="2">CN hydrolase domain-containing protein</fullName>
    </recommendedName>
</protein>
<dbReference type="PROSITE" id="PS50263">
    <property type="entry name" value="CN_HYDROLASE"/>
    <property type="match status" value="1"/>
</dbReference>
<evidence type="ECO:0000313" key="4">
    <source>
        <dbReference type="Proteomes" id="UP000037020"/>
    </source>
</evidence>
<dbReference type="EMBL" id="LGUT01003753">
    <property type="protein sequence ID" value="KOG77427.1"/>
    <property type="molecule type" value="Genomic_DNA"/>
</dbReference>
<dbReference type="SUPFAM" id="SSF56317">
    <property type="entry name" value="Carbon-nitrogen hydrolase"/>
    <property type="match status" value="1"/>
</dbReference>
<feature type="active site" description="Proton acceptor" evidence="1">
    <location>
        <position position="44"/>
    </location>
</feature>
<dbReference type="InterPro" id="IPR003010">
    <property type="entry name" value="C-N_Hydrolase"/>
</dbReference>
<keyword evidence="4" id="KW-1185">Reference proteome</keyword>
<dbReference type="Proteomes" id="UP000037020">
    <property type="component" value="Unassembled WGS sequence"/>
</dbReference>
<proteinExistence type="predicted"/>
<gene>
    <name evidence="3" type="ORF">ADK38_39545</name>
</gene>
<reference evidence="3 4" key="1">
    <citation type="submission" date="2015-07" db="EMBL/GenBank/DDBJ databases">
        <authorList>
            <person name="Ju K.-S."/>
            <person name="Doroghazi J.R."/>
            <person name="Metcalf W.W."/>
        </authorList>
    </citation>
    <scope>NUCLEOTIDE SEQUENCE [LARGE SCALE GENOMIC DNA]</scope>
    <source>
        <strain evidence="3 4">NRRL B-3589</strain>
    </source>
</reference>
<sequence length="80" mass="8560">MPQLRLALNQIDSCVGDLAGNAETILRWTRHSAEQGAHLVAFPEMALTGYPVEDLALRPSFVEASRAALETLAGRLAAEG</sequence>
<evidence type="ECO:0000256" key="1">
    <source>
        <dbReference type="PROSITE-ProRule" id="PRU10139"/>
    </source>
</evidence>
<evidence type="ECO:0000313" key="3">
    <source>
        <dbReference type="EMBL" id="KOG77427.1"/>
    </source>
</evidence>
<dbReference type="InterPro" id="IPR036526">
    <property type="entry name" value="C-N_Hydrolase_sf"/>
</dbReference>
<organism evidence="3 4">
    <name type="scientific">Streptomyces varsoviensis</name>
    <dbReference type="NCBI Taxonomy" id="67373"/>
    <lineage>
        <taxon>Bacteria</taxon>
        <taxon>Bacillati</taxon>
        <taxon>Actinomycetota</taxon>
        <taxon>Actinomycetes</taxon>
        <taxon>Kitasatosporales</taxon>
        <taxon>Streptomycetaceae</taxon>
        <taxon>Streptomyces</taxon>
    </lineage>
</organism>
<dbReference type="Gene3D" id="3.60.110.10">
    <property type="entry name" value="Carbon-nitrogen hydrolase"/>
    <property type="match status" value="1"/>
</dbReference>